<organism evidence="6 7">
    <name type="scientific">Pelagerythrobacter marensis</name>
    <dbReference type="NCBI Taxonomy" id="543877"/>
    <lineage>
        <taxon>Bacteria</taxon>
        <taxon>Pseudomonadati</taxon>
        <taxon>Pseudomonadota</taxon>
        <taxon>Alphaproteobacteria</taxon>
        <taxon>Sphingomonadales</taxon>
        <taxon>Erythrobacteraceae</taxon>
        <taxon>Pelagerythrobacter</taxon>
    </lineage>
</organism>
<reference evidence="6 7" key="1">
    <citation type="submission" date="2015-06" db="EMBL/GenBank/DDBJ databases">
        <authorList>
            <person name="Kim K.M."/>
        </authorList>
    </citation>
    <scope>NUCLEOTIDE SEQUENCE [LARGE SCALE GENOMIC DNA]</scope>
    <source>
        <strain evidence="6 7">KCTC 22370</strain>
    </source>
</reference>
<keyword evidence="2" id="KW-0645">Protease</keyword>
<dbReference type="SUPFAM" id="SSF54001">
    <property type="entry name" value="Cysteine proteinases"/>
    <property type="match status" value="1"/>
</dbReference>
<dbReference type="InterPro" id="IPR000064">
    <property type="entry name" value="NLP_P60_dom"/>
</dbReference>
<dbReference type="GO" id="GO:0008234">
    <property type="term" value="F:cysteine-type peptidase activity"/>
    <property type="evidence" value="ECO:0007669"/>
    <property type="project" value="UniProtKB-KW"/>
</dbReference>
<evidence type="ECO:0000256" key="1">
    <source>
        <dbReference type="ARBA" id="ARBA00007074"/>
    </source>
</evidence>
<sequence length="138" mass="14697">MTDNTGAAVARAAEALVGVPFRLHGRDPRIGLDCIGLVAAALRGAGRKVDPPAGYGLRNRDPADPDAIARRCALLPARGPVRGGDILMVRPGPAQMHLLVCAGPDRFIHAHAGLRRVVAMPGPMPWPILRQWRPAEKD</sequence>
<dbReference type="PATRIC" id="fig|543877.4.peg.2099"/>
<dbReference type="AlphaFoldDB" id="A0A0G3XAB2"/>
<evidence type="ECO:0000256" key="2">
    <source>
        <dbReference type="ARBA" id="ARBA00022670"/>
    </source>
</evidence>
<feature type="domain" description="NlpC/P60" evidence="5">
    <location>
        <begin position="3"/>
        <end position="138"/>
    </location>
</feature>
<dbReference type="InterPro" id="IPR038765">
    <property type="entry name" value="Papain-like_cys_pep_sf"/>
</dbReference>
<evidence type="ECO:0000259" key="5">
    <source>
        <dbReference type="PROSITE" id="PS51935"/>
    </source>
</evidence>
<keyword evidence="4" id="KW-0788">Thiol protease</keyword>
<dbReference type="KEGG" id="amx:AM2010_2065"/>
<dbReference type="GO" id="GO:0006508">
    <property type="term" value="P:proteolysis"/>
    <property type="evidence" value="ECO:0007669"/>
    <property type="project" value="UniProtKB-KW"/>
</dbReference>
<evidence type="ECO:0000313" key="7">
    <source>
        <dbReference type="Proteomes" id="UP000037643"/>
    </source>
</evidence>
<dbReference type="RefSeq" id="WP_047807006.1">
    <property type="nucleotide sequence ID" value="NZ_CP011805.1"/>
</dbReference>
<evidence type="ECO:0000256" key="3">
    <source>
        <dbReference type="ARBA" id="ARBA00022801"/>
    </source>
</evidence>
<dbReference type="OrthoDB" id="8481272at2"/>
<dbReference type="EMBL" id="CP011805">
    <property type="protein sequence ID" value="AKM08127.1"/>
    <property type="molecule type" value="Genomic_DNA"/>
</dbReference>
<gene>
    <name evidence="6" type="ORF">AM2010_2065</name>
</gene>
<keyword evidence="7" id="KW-1185">Reference proteome</keyword>
<accession>A0A0G3XAB2</accession>
<proteinExistence type="inferred from homology"/>
<protein>
    <recommendedName>
        <fullName evidence="5">NlpC/P60 domain-containing protein</fullName>
    </recommendedName>
</protein>
<dbReference type="Proteomes" id="UP000037643">
    <property type="component" value="Chromosome"/>
</dbReference>
<keyword evidence="3" id="KW-0378">Hydrolase</keyword>
<evidence type="ECO:0000256" key="4">
    <source>
        <dbReference type="ARBA" id="ARBA00022807"/>
    </source>
</evidence>
<dbReference type="Gene3D" id="3.90.1720.10">
    <property type="entry name" value="endopeptidase domain like (from Nostoc punctiforme)"/>
    <property type="match status" value="1"/>
</dbReference>
<dbReference type="STRING" id="543877.AM2010_2065"/>
<name>A0A0G3XAB2_9SPHN</name>
<evidence type="ECO:0000313" key="6">
    <source>
        <dbReference type="EMBL" id="AKM08127.1"/>
    </source>
</evidence>
<dbReference type="PROSITE" id="PS51935">
    <property type="entry name" value="NLPC_P60"/>
    <property type="match status" value="1"/>
</dbReference>
<comment type="similarity">
    <text evidence="1">Belongs to the peptidase C40 family.</text>
</comment>